<gene>
    <name evidence="1" type="ORF">DVJ77_17195</name>
</gene>
<protein>
    <submittedName>
        <fullName evidence="1">Uncharacterized protein</fullName>
    </submittedName>
</protein>
<dbReference type="EMBL" id="QQAH01000017">
    <property type="protein sequence ID" value="RDD80377.1"/>
    <property type="molecule type" value="Genomic_DNA"/>
</dbReference>
<name>A0A369UIP5_9GAMM</name>
<dbReference type="OrthoDB" id="9946493at2"/>
<dbReference type="Proteomes" id="UP000253782">
    <property type="component" value="Unassembled WGS sequence"/>
</dbReference>
<sequence>MTKRAKFKIVVGEGKRQSEVWTVSLTKNDVYLASSGAKHTKISLHESGQGSWSIRSEVLDQVPFVPTTGRHLALWNKPKVSMGHLSALFYLLFPDSELRPRELRHDVPLIRIPSPGKGAGVRIDFALSPPLDAPPDKYPLDVQPPLSLLFSHQLANRQLLVASWHVIPIPDSLTERMDRARAMSWAAAVAQGRDPVGTKAAASVTDRHGIPGFIEVAPNGGMFGVTSLGN</sequence>
<organism evidence="1 2">
    <name type="scientific">Dyella tabacisoli</name>
    <dbReference type="NCBI Taxonomy" id="2282381"/>
    <lineage>
        <taxon>Bacteria</taxon>
        <taxon>Pseudomonadati</taxon>
        <taxon>Pseudomonadota</taxon>
        <taxon>Gammaproteobacteria</taxon>
        <taxon>Lysobacterales</taxon>
        <taxon>Rhodanobacteraceae</taxon>
        <taxon>Dyella</taxon>
    </lineage>
</organism>
<evidence type="ECO:0000313" key="1">
    <source>
        <dbReference type="EMBL" id="RDD80377.1"/>
    </source>
</evidence>
<reference evidence="1 2" key="1">
    <citation type="submission" date="2018-07" db="EMBL/GenBank/DDBJ databases">
        <title>Dyella tabacisoli L4-6T, whole genome shotgun sequence.</title>
        <authorList>
            <person name="Zhou X.-K."/>
            <person name="Li W.-J."/>
            <person name="Duan Y.-Q."/>
        </authorList>
    </citation>
    <scope>NUCLEOTIDE SEQUENCE [LARGE SCALE GENOMIC DNA]</scope>
    <source>
        <strain evidence="1 2">L4-6</strain>
    </source>
</reference>
<accession>A0A369UIP5</accession>
<comment type="caution">
    <text evidence="1">The sequence shown here is derived from an EMBL/GenBank/DDBJ whole genome shotgun (WGS) entry which is preliminary data.</text>
</comment>
<evidence type="ECO:0000313" key="2">
    <source>
        <dbReference type="Proteomes" id="UP000253782"/>
    </source>
</evidence>
<proteinExistence type="predicted"/>
<dbReference type="AlphaFoldDB" id="A0A369UIP5"/>
<keyword evidence="2" id="KW-1185">Reference proteome</keyword>